<reference evidence="2" key="1">
    <citation type="submission" date="2018-12" db="EMBL/GenBank/DDBJ databases">
        <title>Tengunoibacter tsumagoiensis gen. nov., sp. nov., Dictyobacter kobayashii sp. nov., D. alpinus sp. nov., and D. joshuensis sp. nov. and description of Dictyobacteraceae fam. nov. within the order Ktedonobacterales isolated from Tengu-no-mugimeshi.</title>
        <authorList>
            <person name="Wang C.M."/>
            <person name="Zheng Y."/>
            <person name="Sakai Y."/>
            <person name="Toyoda A."/>
            <person name="Minakuchi Y."/>
            <person name="Abe K."/>
            <person name="Yokota A."/>
            <person name="Yabe S."/>
        </authorList>
    </citation>
    <scope>NUCLEOTIDE SEQUENCE [LARGE SCALE GENOMIC DNA]</scope>
    <source>
        <strain evidence="2">Uno16</strain>
    </source>
</reference>
<evidence type="ECO:0000313" key="2">
    <source>
        <dbReference type="Proteomes" id="UP000287171"/>
    </source>
</evidence>
<name>A0A402BF46_9CHLR</name>
<evidence type="ECO:0000313" key="1">
    <source>
        <dbReference type="EMBL" id="GCE30014.1"/>
    </source>
</evidence>
<comment type="caution">
    <text evidence="1">The sequence shown here is derived from an EMBL/GenBank/DDBJ whole genome shotgun (WGS) entry which is preliminary data.</text>
</comment>
<gene>
    <name evidence="1" type="ORF">KDA_54980</name>
</gene>
<sequence>MTKHIFLIQSAGAGAYEMDKQLASSLSHSPGSQYEVHCPALPHEDDASYEEWKHLTTAHVIHGLSASKNSRTPGSPSVSNTVSNALPTMAISLLSTR</sequence>
<keyword evidence="2" id="KW-1185">Reference proteome</keyword>
<dbReference type="AlphaFoldDB" id="A0A402BF46"/>
<dbReference type="Proteomes" id="UP000287171">
    <property type="component" value="Unassembled WGS sequence"/>
</dbReference>
<organism evidence="1 2">
    <name type="scientific">Dictyobacter alpinus</name>
    <dbReference type="NCBI Taxonomy" id="2014873"/>
    <lineage>
        <taxon>Bacteria</taxon>
        <taxon>Bacillati</taxon>
        <taxon>Chloroflexota</taxon>
        <taxon>Ktedonobacteria</taxon>
        <taxon>Ktedonobacterales</taxon>
        <taxon>Dictyobacteraceae</taxon>
        <taxon>Dictyobacter</taxon>
    </lineage>
</organism>
<accession>A0A402BF46</accession>
<dbReference type="EMBL" id="BIFT01000002">
    <property type="protein sequence ID" value="GCE30014.1"/>
    <property type="molecule type" value="Genomic_DNA"/>
</dbReference>
<proteinExistence type="predicted"/>
<protein>
    <submittedName>
        <fullName evidence="1">Uncharacterized protein</fullName>
    </submittedName>
</protein>